<dbReference type="Proteomes" id="UP001295423">
    <property type="component" value="Unassembled WGS sequence"/>
</dbReference>
<reference evidence="1" key="1">
    <citation type="submission" date="2023-08" db="EMBL/GenBank/DDBJ databases">
        <authorList>
            <person name="Audoor S."/>
            <person name="Bilcke G."/>
        </authorList>
    </citation>
    <scope>NUCLEOTIDE SEQUENCE</scope>
</reference>
<protein>
    <submittedName>
        <fullName evidence="1">Uncharacterized protein</fullName>
    </submittedName>
</protein>
<organism evidence="1 2">
    <name type="scientific">Cylindrotheca closterium</name>
    <dbReference type="NCBI Taxonomy" id="2856"/>
    <lineage>
        <taxon>Eukaryota</taxon>
        <taxon>Sar</taxon>
        <taxon>Stramenopiles</taxon>
        <taxon>Ochrophyta</taxon>
        <taxon>Bacillariophyta</taxon>
        <taxon>Bacillariophyceae</taxon>
        <taxon>Bacillariophycidae</taxon>
        <taxon>Bacillariales</taxon>
        <taxon>Bacillariaceae</taxon>
        <taxon>Cylindrotheca</taxon>
    </lineage>
</organism>
<dbReference type="EMBL" id="CAKOGP040000001">
    <property type="protein sequence ID" value="CAJ1915472.1"/>
    <property type="molecule type" value="Genomic_DNA"/>
</dbReference>
<gene>
    <name evidence="1" type="ORF">CYCCA115_LOCUS720</name>
</gene>
<accession>A0AAD2FFJ7</accession>
<proteinExistence type="predicted"/>
<sequence>MSVNPIFPANRAELKAFASVLDISCVESRAAYEEAKAGRFSPAITDIAGNSFRPCAIDTYSSITSGECADLFADVMKCNAKNEYNHGRVCKDVRRALESCAAKNKYGEFGKKY</sequence>
<evidence type="ECO:0000313" key="1">
    <source>
        <dbReference type="EMBL" id="CAJ1915472.1"/>
    </source>
</evidence>
<name>A0AAD2FFJ7_9STRA</name>
<comment type="caution">
    <text evidence="1">The sequence shown here is derived from an EMBL/GenBank/DDBJ whole genome shotgun (WGS) entry which is preliminary data.</text>
</comment>
<keyword evidence="2" id="KW-1185">Reference proteome</keyword>
<dbReference type="AlphaFoldDB" id="A0AAD2FFJ7"/>
<evidence type="ECO:0000313" key="2">
    <source>
        <dbReference type="Proteomes" id="UP001295423"/>
    </source>
</evidence>